<dbReference type="PROSITE" id="PS50903">
    <property type="entry name" value="RUBREDOXIN_LIKE"/>
    <property type="match status" value="1"/>
</dbReference>
<gene>
    <name evidence="16 18" type="primary">nqrC</name>
    <name evidence="19" type="ORF">B5G41_11330</name>
    <name evidence="18" type="ORF">F2Y10_11685</name>
</gene>
<evidence type="ECO:0000313" key="19">
    <source>
        <dbReference type="EMBL" id="OUN02629.1"/>
    </source>
</evidence>
<protein>
    <recommendedName>
        <fullName evidence="16">Na(+)-translocating NADH-quinone reductase subunit C</fullName>
        <shortName evidence="16">Na(+)-NQR subunit C</shortName>
        <shortName evidence="16">Na(+)-translocating NQR subunit C</shortName>
        <ecNumber evidence="16">7.2.1.1</ecNumber>
    </recommendedName>
    <alternativeName>
        <fullName evidence="16">NQR complex subunit C</fullName>
    </alternativeName>
    <alternativeName>
        <fullName evidence="16">NQR-1 subunit C</fullName>
    </alternativeName>
</protein>
<keyword evidence="10 16" id="KW-0520">NAD</keyword>
<evidence type="ECO:0000256" key="5">
    <source>
        <dbReference type="ARBA" id="ARBA00022630"/>
    </source>
</evidence>
<dbReference type="InterPro" id="IPR007329">
    <property type="entry name" value="FMN-bd"/>
</dbReference>
<dbReference type="Gene3D" id="2.20.28.10">
    <property type="match status" value="1"/>
</dbReference>
<keyword evidence="1 16" id="KW-0813">Transport</keyword>
<dbReference type="Proteomes" id="UP000322940">
    <property type="component" value="Unassembled WGS sequence"/>
</dbReference>
<keyword evidence="4 16" id="KW-0597">Phosphoprotein</keyword>
<comment type="catalytic activity">
    <reaction evidence="16">
        <text>a ubiquinone + n Na(+)(in) + NADH + H(+) = a ubiquinol + n Na(+)(out) + NAD(+)</text>
        <dbReference type="Rhea" id="RHEA:47748"/>
        <dbReference type="Rhea" id="RHEA-COMP:9565"/>
        <dbReference type="Rhea" id="RHEA-COMP:9566"/>
        <dbReference type="ChEBI" id="CHEBI:15378"/>
        <dbReference type="ChEBI" id="CHEBI:16389"/>
        <dbReference type="ChEBI" id="CHEBI:17976"/>
        <dbReference type="ChEBI" id="CHEBI:29101"/>
        <dbReference type="ChEBI" id="CHEBI:57540"/>
        <dbReference type="ChEBI" id="CHEBI:57945"/>
        <dbReference type="EC" id="7.2.1.1"/>
    </reaction>
</comment>
<keyword evidence="13 16" id="KW-0830">Ubiquinone</keyword>
<feature type="domain" description="Rubredoxin-like" evidence="17">
    <location>
        <begin position="3"/>
        <end position="37"/>
    </location>
</feature>
<dbReference type="Proteomes" id="UP000195772">
    <property type="component" value="Unassembled WGS sequence"/>
</dbReference>
<comment type="similarity">
    <text evidence="16">Belongs to the NqrC family.</text>
</comment>
<keyword evidence="8 16" id="KW-1278">Translocase</keyword>
<dbReference type="GO" id="GO:0010181">
    <property type="term" value="F:FMN binding"/>
    <property type="evidence" value="ECO:0007669"/>
    <property type="project" value="UniProtKB-UniRule"/>
</dbReference>
<dbReference type="EC" id="7.2.1.1" evidence="16"/>
<dbReference type="Pfam" id="PF04205">
    <property type="entry name" value="FMN_bind"/>
    <property type="match status" value="1"/>
</dbReference>
<evidence type="ECO:0000256" key="14">
    <source>
        <dbReference type="ARBA" id="ARBA00023136"/>
    </source>
</evidence>
<dbReference type="GO" id="GO:0005886">
    <property type="term" value="C:plasma membrane"/>
    <property type="evidence" value="ECO:0007669"/>
    <property type="project" value="UniProtKB-SubCell"/>
</dbReference>
<organism evidence="19 20">
    <name type="scientific">Alistipes onderdonkii</name>
    <dbReference type="NCBI Taxonomy" id="328813"/>
    <lineage>
        <taxon>Bacteria</taxon>
        <taxon>Pseudomonadati</taxon>
        <taxon>Bacteroidota</taxon>
        <taxon>Bacteroidia</taxon>
        <taxon>Bacteroidales</taxon>
        <taxon>Rikenellaceae</taxon>
        <taxon>Alistipes</taxon>
    </lineage>
</organism>
<dbReference type="CDD" id="cd00729">
    <property type="entry name" value="rubredoxin_SM"/>
    <property type="match status" value="1"/>
</dbReference>
<evidence type="ECO:0000256" key="2">
    <source>
        <dbReference type="ARBA" id="ARBA00022475"/>
    </source>
</evidence>
<dbReference type="GO" id="GO:0016655">
    <property type="term" value="F:oxidoreductase activity, acting on NAD(P)H, quinone or similar compound as acceptor"/>
    <property type="evidence" value="ECO:0007669"/>
    <property type="project" value="UniProtKB-UniRule"/>
</dbReference>
<feature type="modified residue" description="FMN phosphoryl threonine" evidence="16">
    <location>
        <position position="239"/>
    </location>
</feature>
<evidence type="ECO:0000256" key="11">
    <source>
        <dbReference type="ARBA" id="ARBA00023053"/>
    </source>
</evidence>
<accession>A0A1Y3QYZ7</accession>
<evidence type="ECO:0000256" key="1">
    <source>
        <dbReference type="ARBA" id="ARBA00022448"/>
    </source>
</evidence>
<evidence type="ECO:0000256" key="3">
    <source>
        <dbReference type="ARBA" id="ARBA00022519"/>
    </source>
</evidence>
<dbReference type="GO" id="GO:0005506">
    <property type="term" value="F:iron ion binding"/>
    <property type="evidence" value="ECO:0007669"/>
    <property type="project" value="InterPro"/>
</dbReference>
<evidence type="ECO:0000259" key="17">
    <source>
        <dbReference type="PROSITE" id="PS50903"/>
    </source>
</evidence>
<dbReference type="eggNOG" id="COG1592">
    <property type="taxonomic scope" value="Bacteria"/>
</dbReference>
<evidence type="ECO:0000256" key="13">
    <source>
        <dbReference type="ARBA" id="ARBA00023075"/>
    </source>
</evidence>
<evidence type="ECO:0000256" key="10">
    <source>
        <dbReference type="ARBA" id="ARBA00023027"/>
    </source>
</evidence>
<dbReference type="OrthoDB" id="9813828at2"/>
<comment type="cofactor">
    <cofactor evidence="16">
        <name>FMN</name>
        <dbReference type="ChEBI" id="CHEBI:58210"/>
    </cofactor>
</comment>
<evidence type="ECO:0000256" key="6">
    <source>
        <dbReference type="ARBA" id="ARBA00022643"/>
    </source>
</evidence>
<dbReference type="PANTHER" id="PTHR37838">
    <property type="entry name" value="NA(+)-TRANSLOCATING NADH-QUINONE REDUCTASE SUBUNIT C"/>
    <property type="match status" value="1"/>
</dbReference>
<dbReference type="Pfam" id="PF21349">
    <property type="entry name" value="RUBY_RBDX"/>
    <property type="match status" value="1"/>
</dbReference>
<dbReference type="InterPro" id="IPR048574">
    <property type="entry name" value="RUBY_RBDX"/>
</dbReference>
<evidence type="ECO:0000313" key="20">
    <source>
        <dbReference type="Proteomes" id="UP000195772"/>
    </source>
</evidence>
<evidence type="ECO:0000256" key="8">
    <source>
        <dbReference type="ARBA" id="ARBA00022967"/>
    </source>
</evidence>
<keyword evidence="9 16" id="KW-1133">Transmembrane helix</keyword>
<keyword evidence="12 16" id="KW-0406">Ion transport</keyword>
<keyword evidence="7 16" id="KW-0812">Transmembrane</keyword>
<name>A0A1Y3QYZ7_9BACT</name>
<dbReference type="RefSeq" id="WP_022331695.1">
    <property type="nucleotide sequence ID" value="NZ_AP025562.1"/>
</dbReference>
<evidence type="ECO:0000256" key="9">
    <source>
        <dbReference type="ARBA" id="ARBA00022989"/>
    </source>
</evidence>
<dbReference type="NCBIfam" id="TIGR01938">
    <property type="entry name" value="nqrC"/>
    <property type="match status" value="1"/>
</dbReference>
<keyword evidence="2 16" id="KW-1003">Cell membrane</keyword>
<dbReference type="InterPro" id="IPR024934">
    <property type="entry name" value="Rubredoxin-like_dom"/>
</dbReference>
<keyword evidence="11 16" id="KW-0915">Sodium</keyword>
<feature type="transmembrane region" description="Helical" evidence="16">
    <location>
        <begin position="55"/>
        <end position="77"/>
    </location>
</feature>
<evidence type="ECO:0000313" key="18">
    <source>
        <dbReference type="EMBL" id="KAA2377313.1"/>
    </source>
</evidence>
<evidence type="ECO:0000256" key="7">
    <source>
        <dbReference type="ARBA" id="ARBA00022692"/>
    </source>
</evidence>
<keyword evidence="3" id="KW-0997">Cell inner membrane</keyword>
<dbReference type="InterPro" id="IPR010204">
    <property type="entry name" value="NqrC"/>
</dbReference>
<keyword evidence="6 16" id="KW-0288">FMN</keyword>
<evidence type="ECO:0000313" key="21">
    <source>
        <dbReference type="Proteomes" id="UP000322940"/>
    </source>
</evidence>
<comment type="caution">
    <text evidence="16">Lacks conserved residue(s) required for the propagation of feature annotation.</text>
</comment>
<comment type="subcellular location">
    <subcellularLocation>
        <location evidence="16">Cell membrane</location>
        <topology evidence="16">Single-pass membrane protein</topology>
    </subcellularLocation>
</comment>
<evidence type="ECO:0000256" key="16">
    <source>
        <dbReference type="HAMAP-Rule" id="MF_00427"/>
    </source>
</evidence>
<dbReference type="SUPFAM" id="SSF57802">
    <property type="entry name" value="Rubredoxin-like"/>
    <property type="match status" value="1"/>
</dbReference>
<comment type="caution">
    <text evidence="19">The sequence shown here is derived from an EMBL/GenBank/DDBJ whole genome shotgun (WGS) entry which is preliminary data.</text>
</comment>
<dbReference type="AlphaFoldDB" id="A0A1Y3QYZ7"/>
<evidence type="ECO:0000256" key="4">
    <source>
        <dbReference type="ARBA" id="ARBA00022553"/>
    </source>
</evidence>
<sequence length="289" mass="31203">MATKKFKCTVCGYIHEGKAAPETCPVCAAPASAFVEIEDAKKKGMLSDKNGNAYIIMYSTVMVVIVATLLAVAALSLQKRQYANELNEKKSSILSSLSAQGQNYDTFIDAYVVDARGEKVEGQDVFELLKDLPGAFDDGKFPVFEAKDGRVVIPVTGTGLWGPVWGYVALEKDMDTMAGIIMAHKGETPGLGAEIATPKYQALFVGKKIFKGDQFVSVKLRKGGAQDPEHEVDAISGGTKTSDGVTAMLYNSLHHYLPLLEAKRKAAIEDVVFAPVRDESNEENVGNNE</sequence>
<keyword evidence="15 16" id="KW-0739">Sodium transport</keyword>
<dbReference type="SMART" id="SM00900">
    <property type="entry name" value="FMN_bind"/>
    <property type="match status" value="1"/>
</dbReference>
<comment type="subunit">
    <text evidence="16">Composed of six subunits; NqrA, NqrB, NqrC, NqrD, NqrE and NqrF.</text>
</comment>
<dbReference type="PANTHER" id="PTHR37838:SF1">
    <property type="entry name" value="NA(+)-TRANSLOCATING NADH-QUINONE REDUCTASE SUBUNIT C"/>
    <property type="match status" value="1"/>
</dbReference>
<dbReference type="GO" id="GO:0006814">
    <property type="term" value="P:sodium ion transport"/>
    <property type="evidence" value="ECO:0007669"/>
    <property type="project" value="UniProtKB-UniRule"/>
</dbReference>
<proteinExistence type="inferred from homology"/>
<dbReference type="HAMAP" id="MF_00427">
    <property type="entry name" value="NqrC"/>
    <property type="match status" value="1"/>
</dbReference>
<reference evidence="19" key="2">
    <citation type="journal article" date="2018" name="BMC Genomics">
        <title>Whole genome sequencing and function prediction of 133 gut anaerobes isolated from chicken caecum in pure cultures.</title>
        <authorList>
            <person name="Medvecky M."/>
            <person name="Cejkova D."/>
            <person name="Polansky O."/>
            <person name="Karasova D."/>
            <person name="Kubasova T."/>
            <person name="Cizek A."/>
            <person name="Rychlik I."/>
        </authorList>
    </citation>
    <scope>NUCLEOTIDE SEQUENCE</scope>
    <source>
        <strain evidence="19">An90</strain>
    </source>
</reference>
<evidence type="ECO:0000256" key="12">
    <source>
        <dbReference type="ARBA" id="ARBA00023065"/>
    </source>
</evidence>
<evidence type="ECO:0000256" key="15">
    <source>
        <dbReference type="ARBA" id="ARBA00023201"/>
    </source>
</evidence>
<reference evidence="20" key="1">
    <citation type="submission" date="2017-04" db="EMBL/GenBank/DDBJ databases">
        <title>Function of individual gut microbiota members based on whole genome sequencing of pure cultures obtained from chicken caecum.</title>
        <authorList>
            <person name="Medvecky M."/>
            <person name="Cejkova D."/>
            <person name="Polansky O."/>
            <person name="Karasova D."/>
            <person name="Kubasova T."/>
            <person name="Cizek A."/>
            <person name="Rychlik I."/>
        </authorList>
    </citation>
    <scope>NUCLEOTIDE SEQUENCE [LARGE SCALE GENOMIC DNA]</scope>
    <source>
        <strain evidence="20">An90</strain>
    </source>
</reference>
<keyword evidence="14 16" id="KW-0472">Membrane</keyword>
<comment type="function">
    <text evidence="16">NQR complex catalyzes the reduction of ubiquinone-1 to ubiquinol by two successive reactions, coupled with the transport of Na(+) ions from the cytoplasm to the periplasm. NqrA to NqrE are probably involved in the second step, the conversion of ubisemiquinone to ubiquinol.</text>
</comment>
<keyword evidence="5 16" id="KW-0285">Flavoprotein</keyword>
<reference evidence="18 21" key="3">
    <citation type="journal article" date="2019" name="Nat. Med.">
        <title>A library of human gut bacterial isolates paired with longitudinal multiomics data enables mechanistic microbiome research.</title>
        <authorList>
            <person name="Poyet M."/>
            <person name="Groussin M."/>
            <person name="Gibbons S.M."/>
            <person name="Avila-Pacheco J."/>
            <person name="Jiang X."/>
            <person name="Kearney S.M."/>
            <person name="Perrotta A.R."/>
            <person name="Berdy B."/>
            <person name="Zhao S."/>
            <person name="Lieberman T.D."/>
            <person name="Swanson P.K."/>
            <person name="Smith M."/>
            <person name="Roesemann S."/>
            <person name="Alexander J.E."/>
            <person name="Rich S.A."/>
            <person name="Livny J."/>
            <person name="Vlamakis H."/>
            <person name="Clish C."/>
            <person name="Bullock K."/>
            <person name="Deik A."/>
            <person name="Scott J."/>
            <person name="Pierce K.A."/>
            <person name="Xavier R.J."/>
            <person name="Alm E.J."/>
        </authorList>
    </citation>
    <scope>NUCLEOTIDE SEQUENCE [LARGE SCALE GENOMIC DNA]</scope>
    <source>
        <strain evidence="18 21">BIOML-A266</strain>
    </source>
</reference>
<dbReference type="EMBL" id="NFHB01000007">
    <property type="protein sequence ID" value="OUN02629.1"/>
    <property type="molecule type" value="Genomic_DNA"/>
</dbReference>
<dbReference type="EMBL" id="VVXH01000011">
    <property type="protein sequence ID" value="KAA2377313.1"/>
    <property type="molecule type" value="Genomic_DNA"/>
</dbReference>
<dbReference type="eggNOG" id="COG2869">
    <property type="taxonomic scope" value="Bacteria"/>
</dbReference>